<name>A0A6J4MBV2_9CYAN</name>
<dbReference type="AlphaFoldDB" id="A0A6J4MBV2"/>
<dbReference type="EMBL" id="CADCTY010001078">
    <property type="protein sequence ID" value="CAA9355525.1"/>
    <property type="molecule type" value="Genomic_DNA"/>
</dbReference>
<reference evidence="1" key="1">
    <citation type="submission" date="2020-02" db="EMBL/GenBank/DDBJ databases">
        <authorList>
            <person name="Meier V. D."/>
        </authorList>
    </citation>
    <scope>NUCLEOTIDE SEQUENCE</scope>
    <source>
        <strain evidence="1">AVDCRST_MAG94</strain>
    </source>
</reference>
<proteinExistence type="predicted"/>
<evidence type="ECO:0000313" key="1">
    <source>
        <dbReference type="EMBL" id="CAA9355525.1"/>
    </source>
</evidence>
<gene>
    <name evidence="1" type="ORF">AVDCRST_MAG94-3043</name>
</gene>
<sequence>MLRLGSVVRVVDPLAVKRLETKQWLAATGVTNVTRQLRSSLESPLVQR</sequence>
<organism evidence="1">
    <name type="scientific">uncultured Leptolyngbya sp</name>
    <dbReference type="NCBI Taxonomy" id="332963"/>
    <lineage>
        <taxon>Bacteria</taxon>
        <taxon>Bacillati</taxon>
        <taxon>Cyanobacteriota</taxon>
        <taxon>Cyanophyceae</taxon>
        <taxon>Leptolyngbyales</taxon>
        <taxon>Leptolyngbyaceae</taxon>
        <taxon>Leptolyngbya group</taxon>
        <taxon>Leptolyngbya</taxon>
        <taxon>environmental samples</taxon>
    </lineage>
</organism>
<accession>A0A6J4MBV2</accession>
<protein>
    <submittedName>
        <fullName evidence="1">Uncharacterized protein</fullName>
    </submittedName>
</protein>